<comment type="function">
    <text evidence="8">Mediates influx of magnesium ions.</text>
</comment>
<dbReference type="STRING" id="1123285.SAMN05660235_00171"/>
<feature type="region of interest" description="Disordered" evidence="9">
    <location>
        <begin position="1"/>
        <end position="21"/>
    </location>
</feature>
<evidence type="ECO:0000256" key="1">
    <source>
        <dbReference type="ARBA" id="ARBA00004651"/>
    </source>
</evidence>
<gene>
    <name evidence="8" type="primary">corA</name>
    <name evidence="10" type="ORF">SAMN05660235_00171</name>
</gene>
<evidence type="ECO:0000256" key="6">
    <source>
        <dbReference type="ARBA" id="ARBA00022989"/>
    </source>
</evidence>
<dbReference type="SUPFAM" id="SSF143865">
    <property type="entry name" value="CorA soluble domain-like"/>
    <property type="match status" value="1"/>
</dbReference>
<evidence type="ECO:0000256" key="9">
    <source>
        <dbReference type="SAM" id="MobiDB-lite"/>
    </source>
</evidence>
<organism evidence="10 11">
    <name type="scientific">Sporolituus thermophilus DSM 23256</name>
    <dbReference type="NCBI Taxonomy" id="1123285"/>
    <lineage>
        <taxon>Bacteria</taxon>
        <taxon>Bacillati</taxon>
        <taxon>Bacillota</taxon>
        <taxon>Negativicutes</taxon>
        <taxon>Selenomonadales</taxon>
        <taxon>Sporomusaceae</taxon>
        <taxon>Sporolituus</taxon>
    </lineage>
</organism>
<dbReference type="PANTHER" id="PTHR46494">
    <property type="entry name" value="CORA FAMILY METAL ION TRANSPORTER (EUROFUNG)"/>
    <property type="match status" value="1"/>
</dbReference>
<dbReference type="SUPFAM" id="SSF144083">
    <property type="entry name" value="Magnesium transport protein CorA, transmembrane region"/>
    <property type="match status" value="1"/>
</dbReference>
<dbReference type="NCBIfam" id="TIGR00383">
    <property type="entry name" value="corA"/>
    <property type="match status" value="1"/>
</dbReference>
<sequence>MRSKRKQAAARVGLPPGTLIGGDDRSAQARLWMTAYDETGVNERELSAVGDLFPLQPEPAVTWLDVRGAGAAVVEEIGCRFAIHPLVLEDILNTDHRSKLEDYDQYLFIVLKTVVLSGAGAAAGETFGVGQVSIILGKGYVITFQESDDDSFRPVRERIKNGKGRIRKAGADYLAYALIDTVVDHYFVLLEELDERIEALEAALDREPGPKVLEDIHKLKNELLHLRRSLWPLREVIGAIDRGDSGLFQDSTLVYMRDVYDHTVQVLETIETYRDILSGMLDIYLSITNNRLSEIMKFLTLISTVFIPLTFIAGVYGMNFEYMPELKWRWGYPAVLGLMALVGGWLVVYFRRKKWL</sequence>
<dbReference type="InterPro" id="IPR004488">
    <property type="entry name" value="Mg/Co-transport_prot_CorA"/>
</dbReference>
<dbReference type="RefSeq" id="WP_093687197.1">
    <property type="nucleotide sequence ID" value="NZ_FNBU01000001.1"/>
</dbReference>
<dbReference type="FunFam" id="1.20.58.340:FF:000012">
    <property type="entry name" value="Magnesium transport protein CorA"/>
    <property type="match status" value="1"/>
</dbReference>
<keyword evidence="8" id="KW-0460">Magnesium</keyword>
<accession>A0A1G7HNP7</accession>
<comment type="subcellular location">
    <subcellularLocation>
        <location evidence="1">Cell membrane</location>
        <topology evidence="1">Multi-pass membrane protein</topology>
    </subcellularLocation>
    <subcellularLocation>
        <location evidence="8">Membrane</location>
        <topology evidence="8">Multi-pass membrane protein</topology>
    </subcellularLocation>
</comment>
<feature type="transmembrane region" description="Helical" evidence="8">
    <location>
        <begin position="330"/>
        <end position="350"/>
    </location>
</feature>
<dbReference type="Pfam" id="PF01544">
    <property type="entry name" value="CorA"/>
    <property type="match status" value="1"/>
</dbReference>
<feature type="transmembrane region" description="Helical" evidence="8">
    <location>
        <begin position="298"/>
        <end position="318"/>
    </location>
</feature>
<dbReference type="InterPro" id="IPR045861">
    <property type="entry name" value="CorA_cytoplasmic_dom"/>
</dbReference>
<dbReference type="OrthoDB" id="9803416at2"/>
<evidence type="ECO:0000256" key="5">
    <source>
        <dbReference type="ARBA" id="ARBA00022692"/>
    </source>
</evidence>
<keyword evidence="8" id="KW-0406">Ion transport</keyword>
<dbReference type="CDD" id="cd12828">
    <property type="entry name" value="TmCorA-like_1"/>
    <property type="match status" value="1"/>
</dbReference>
<proteinExistence type="inferred from homology"/>
<keyword evidence="6 8" id="KW-1133">Transmembrane helix</keyword>
<dbReference type="GO" id="GO:0050897">
    <property type="term" value="F:cobalt ion binding"/>
    <property type="evidence" value="ECO:0007669"/>
    <property type="project" value="TreeGrafter"/>
</dbReference>
<dbReference type="Proteomes" id="UP000243333">
    <property type="component" value="Unassembled WGS sequence"/>
</dbReference>
<evidence type="ECO:0000256" key="8">
    <source>
        <dbReference type="RuleBase" id="RU362010"/>
    </source>
</evidence>
<dbReference type="GO" id="GO:0005886">
    <property type="term" value="C:plasma membrane"/>
    <property type="evidence" value="ECO:0007669"/>
    <property type="project" value="UniProtKB-SubCell"/>
</dbReference>
<dbReference type="InterPro" id="IPR045863">
    <property type="entry name" value="CorA_TM1_TM2"/>
</dbReference>
<dbReference type="GO" id="GO:0015087">
    <property type="term" value="F:cobalt ion transmembrane transporter activity"/>
    <property type="evidence" value="ECO:0007669"/>
    <property type="project" value="UniProtKB-UniRule"/>
</dbReference>
<name>A0A1G7HNP7_9FIRM</name>
<keyword evidence="5 8" id="KW-0812">Transmembrane</keyword>
<reference evidence="11" key="1">
    <citation type="submission" date="2016-10" db="EMBL/GenBank/DDBJ databases">
        <authorList>
            <person name="Varghese N."/>
            <person name="Submissions S."/>
        </authorList>
    </citation>
    <scope>NUCLEOTIDE SEQUENCE [LARGE SCALE GENOMIC DNA]</scope>
    <source>
        <strain evidence="11">DSM 23256</strain>
    </source>
</reference>
<keyword evidence="7 8" id="KW-0472">Membrane</keyword>
<dbReference type="AlphaFoldDB" id="A0A1G7HNP7"/>
<keyword evidence="4 8" id="KW-1003">Cell membrane</keyword>
<protein>
    <recommendedName>
        <fullName evidence="8">Magnesium transport protein CorA</fullName>
    </recommendedName>
</protein>
<evidence type="ECO:0000256" key="4">
    <source>
        <dbReference type="ARBA" id="ARBA00022475"/>
    </source>
</evidence>
<evidence type="ECO:0000256" key="3">
    <source>
        <dbReference type="ARBA" id="ARBA00022448"/>
    </source>
</evidence>
<dbReference type="PANTHER" id="PTHR46494:SF1">
    <property type="entry name" value="CORA FAMILY METAL ION TRANSPORTER (EUROFUNG)"/>
    <property type="match status" value="1"/>
</dbReference>
<dbReference type="Gene3D" id="1.20.58.340">
    <property type="entry name" value="Magnesium transport protein CorA, transmembrane region"/>
    <property type="match status" value="2"/>
</dbReference>
<dbReference type="GO" id="GO:0000287">
    <property type="term" value="F:magnesium ion binding"/>
    <property type="evidence" value="ECO:0007669"/>
    <property type="project" value="TreeGrafter"/>
</dbReference>
<keyword evidence="11" id="KW-1185">Reference proteome</keyword>
<evidence type="ECO:0000256" key="2">
    <source>
        <dbReference type="ARBA" id="ARBA00009765"/>
    </source>
</evidence>
<comment type="similarity">
    <text evidence="2 8">Belongs to the CorA metal ion transporter (MIT) (TC 1.A.35) family.</text>
</comment>
<dbReference type="Gene3D" id="3.30.460.20">
    <property type="entry name" value="CorA soluble domain-like"/>
    <property type="match status" value="1"/>
</dbReference>
<dbReference type="GO" id="GO:0015095">
    <property type="term" value="F:magnesium ion transmembrane transporter activity"/>
    <property type="evidence" value="ECO:0007669"/>
    <property type="project" value="UniProtKB-UniRule"/>
</dbReference>
<dbReference type="EMBL" id="FNBU01000001">
    <property type="protein sequence ID" value="SDF02062.1"/>
    <property type="molecule type" value="Genomic_DNA"/>
</dbReference>
<keyword evidence="3 8" id="KW-0813">Transport</keyword>
<evidence type="ECO:0000313" key="10">
    <source>
        <dbReference type="EMBL" id="SDF02062.1"/>
    </source>
</evidence>
<dbReference type="InterPro" id="IPR002523">
    <property type="entry name" value="MgTranspt_CorA/ZnTranspt_ZntB"/>
</dbReference>
<evidence type="ECO:0000256" key="7">
    <source>
        <dbReference type="ARBA" id="ARBA00023136"/>
    </source>
</evidence>
<evidence type="ECO:0000313" key="11">
    <source>
        <dbReference type="Proteomes" id="UP000243333"/>
    </source>
</evidence>